<evidence type="ECO:0000313" key="1">
    <source>
        <dbReference type="EMBL" id="KAK3784275.1"/>
    </source>
</evidence>
<evidence type="ECO:0000313" key="2">
    <source>
        <dbReference type="Proteomes" id="UP001283361"/>
    </source>
</evidence>
<accession>A0AAE1DVV9</accession>
<dbReference type="EMBL" id="JAWDGP010002289">
    <property type="protein sequence ID" value="KAK3784275.1"/>
    <property type="molecule type" value="Genomic_DNA"/>
</dbReference>
<name>A0AAE1DVV9_9GAST</name>
<comment type="caution">
    <text evidence="1">The sequence shown here is derived from an EMBL/GenBank/DDBJ whole genome shotgun (WGS) entry which is preliminary data.</text>
</comment>
<dbReference type="AlphaFoldDB" id="A0AAE1DVV9"/>
<keyword evidence="2" id="KW-1185">Reference proteome</keyword>
<organism evidence="1 2">
    <name type="scientific">Elysia crispata</name>
    <name type="common">lettuce slug</name>
    <dbReference type="NCBI Taxonomy" id="231223"/>
    <lineage>
        <taxon>Eukaryota</taxon>
        <taxon>Metazoa</taxon>
        <taxon>Spiralia</taxon>
        <taxon>Lophotrochozoa</taxon>
        <taxon>Mollusca</taxon>
        <taxon>Gastropoda</taxon>
        <taxon>Heterobranchia</taxon>
        <taxon>Euthyneura</taxon>
        <taxon>Panpulmonata</taxon>
        <taxon>Sacoglossa</taxon>
        <taxon>Placobranchoidea</taxon>
        <taxon>Plakobranchidae</taxon>
        <taxon>Elysia</taxon>
    </lineage>
</organism>
<dbReference type="Proteomes" id="UP001283361">
    <property type="component" value="Unassembled WGS sequence"/>
</dbReference>
<proteinExistence type="predicted"/>
<gene>
    <name evidence="1" type="ORF">RRG08_037353</name>
</gene>
<protein>
    <submittedName>
        <fullName evidence="1">Uncharacterized protein</fullName>
    </submittedName>
</protein>
<reference evidence="1" key="1">
    <citation type="journal article" date="2023" name="G3 (Bethesda)">
        <title>A reference genome for the long-term kleptoplast-retaining sea slug Elysia crispata morphotype clarki.</title>
        <authorList>
            <person name="Eastman K.E."/>
            <person name="Pendleton A.L."/>
            <person name="Shaikh M.A."/>
            <person name="Suttiyut T."/>
            <person name="Ogas R."/>
            <person name="Tomko P."/>
            <person name="Gavelis G."/>
            <person name="Widhalm J.R."/>
            <person name="Wisecaver J.H."/>
        </authorList>
    </citation>
    <scope>NUCLEOTIDE SEQUENCE</scope>
    <source>
        <strain evidence="1">ECLA1</strain>
    </source>
</reference>
<sequence length="107" mass="12357">MRVSFSEKIKHHRFHSEDDLQYQPIMTKMYVLLVVLLILTAAASGGRPSDSDFCSSDYCDRHAKFRTKINGKEVCCKHPLHGYMVVKTYLQNGKTVQTCYCSLSRHR</sequence>